<sequence length="101" mass="11534">MHILDDLRERNFGHTVQEPLQHQESSQSVAARVRSCFEWLLGRPEPALAVVSHNWILRAMMDPSHNRALHSAPVFEPFGFCELRAWALDHCQAGTCKALLF</sequence>
<evidence type="ECO:0008006" key="3">
    <source>
        <dbReference type="Google" id="ProtNLM"/>
    </source>
</evidence>
<evidence type="ECO:0000313" key="1">
    <source>
        <dbReference type="EMBL" id="CAJ1387523.1"/>
    </source>
</evidence>
<accession>A0AA36IH18</accession>
<dbReference type="Pfam" id="PF00300">
    <property type="entry name" value="His_Phos_1"/>
    <property type="match status" value="1"/>
</dbReference>
<name>A0AA36IH18_9DINO</name>
<proteinExistence type="predicted"/>
<dbReference type="Proteomes" id="UP001178507">
    <property type="component" value="Unassembled WGS sequence"/>
</dbReference>
<dbReference type="AlphaFoldDB" id="A0AA36IH18"/>
<dbReference type="SUPFAM" id="SSF53254">
    <property type="entry name" value="Phosphoglycerate mutase-like"/>
    <property type="match status" value="1"/>
</dbReference>
<dbReference type="InterPro" id="IPR013078">
    <property type="entry name" value="His_Pase_superF_clade-1"/>
</dbReference>
<organism evidence="1 2">
    <name type="scientific">Effrenium voratum</name>
    <dbReference type="NCBI Taxonomy" id="2562239"/>
    <lineage>
        <taxon>Eukaryota</taxon>
        <taxon>Sar</taxon>
        <taxon>Alveolata</taxon>
        <taxon>Dinophyceae</taxon>
        <taxon>Suessiales</taxon>
        <taxon>Symbiodiniaceae</taxon>
        <taxon>Effrenium</taxon>
    </lineage>
</organism>
<protein>
    <recommendedName>
        <fullName evidence="3">Phosphoglycerate mutase</fullName>
    </recommendedName>
</protein>
<dbReference type="InterPro" id="IPR029033">
    <property type="entry name" value="His_PPase_superfam"/>
</dbReference>
<comment type="caution">
    <text evidence="1">The sequence shown here is derived from an EMBL/GenBank/DDBJ whole genome shotgun (WGS) entry which is preliminary data.</text>
</comment>
<dbReference type="EMBL" id="CAUJNA010001535">
    <property type="protein sequence ID" value="CAJ1387523.1"/>
    <property type="molecule type" value="Genomic_DNA"/>
</dbReference>
<gene>
    <name evidence="1" type="ORF">EVOR1521_LOCUS13586</name>
</gene>
<reference evidence="1" key="1">
    <citation type="submission" date="2023-08" db="EMBL/GenBank/DDBJ databases">
        <authorList>
            <person name="Chen Y."/>
            <person name="Shah S."/>
            <person name="Dougan E. K."/>
            <person name="Thang M."/>
            <person name="Chan C."/>
        </authorList>
    </citation>
    <scope>NUCLEOTIDE SEQUENCE</scope>
</reference>
<evidence type="ECO:0000313" key="2">
    <source>
        <dbReference type="Proteomes" id="UP001178507"/>
    </source>
</evidence>
<dbReference type="Gene3D" id="3.40.50.1240">
    <property type="entry name" value="Phosphoglycerate mutase-like"/>
    <property type="match status" value="1"/>
</dbReference>
<keyword evidence="2" id="KW-1185">Reference proteome</keyword>